<feature type="domain" description="Ionotropic glutamate receptor C-terminal" evidence="11">
    <location>
        <begin position="62"/>
        <end position="279"/>
    </location>
</feature>
<dbReference type="PANTHER" id="PTHR42643:SF24">
    <property type="entry name" value="IONOTROPIC RECEPTOR 60A"/>
    <property type="match status" value="1"/>
</dbReference>
<dbReference type="InterPro" id="IPR052192">
    <property type="entry name" value="Insect_Ionotropic_Sensory_Rcpt"/>
</dbReference>
<evidence type="ECO:0000313" key="12">
    <source>
        <dbReference type="EMBL" id="ROT75577.1"/>
    </source>
</evidence>
<keyword evidence="7 12" id="KW-0675">Receptor</keyword>
<dbReference type="InterPro" id="IPR001320">
    <property type="entry name" value="Iontro_rcpt_C"/>
</dbReference>
<feature type="transmembrane region" description="Helical" evidence="10">
    <location>
        <begin position="119"/>
        <end position="145"/>
    </location>
</feature>
<dbReference type="SUPFAM" id="SSF53850">
    <property type="entry name" value="Periplasmic binding protein-like II"/>
    <property type="match status" value="1"/>
</dbReference>
<dbReference type="GO" id="GO:0015276">
    <property type="term" value="F:ligand-gated monoatomic ion channel activity"/>
    <property type="evidence" value="ECO:0007669"/>
    <property type="project" value="InterPro"/>
</dbReference>
<keyword evidence="13" id="KW-1185">Reference proteome</keyword>
<name>A0A3R7P500_PENVA</name>
<gene>
    <name evidence="12" type="ORF">C7M84_005865</name>
</gene>
<keyword evidence="3" id="KW-1003">Cell membrane</keyword>
<evidence type="ECO:0000256" key="10">
    <source>
        <dbReference type="SAM" id="Phobius"/>
    </source>
</evidence>
<evidence type="ECO:0000256" key="6">
    <source>
        <dbReference type="ARBA" id="ARBA00023136"/>
    </source>
</evidence>
<dbReference type="OrthoDB" id="6375714at2759"/>
<feature type="region of interest" description="Disordered" evidence="9">
    <location>
        <begin position="316"/>
        <end position="336"/>
    </location>
</feature>
<feature type="compositionally biased region" description="Low complexity" evidence="9">
    <location>
        <begin position="11"/>
        <end position="21"/>
    </location>
</feature>
<evidence type="ECO:0000256" key="9">
    <source>
        <dbReference type="SAM" id="MobiDB-lite"/>
    </source>
</evidence>
<evidence type="ECO:0000256" key="7">
    <source>
        <dbReference type="ARBA" id="ARBA00023170"/>
    </source>
</evidence>
<evidence type="ECO:0000313" key="13">
    <source>
        <dbReference type="Proteomes" id="UP000283509"/>
    </source>
</evidence>
<organism evidence="12 13">
    <name type="scientific">Penaeus vannamei</name>
    <name type="common">Whiteleg shrimp</name>
    <name type="synonym">Litopenaeus vannamei</name>
    <dbReference type="NCBI Taxonomy" id="6689"/>
    <lineage>
        <taxon>Eukaryota</taxon>
        <taxon>Metazoa</taxon>
        <taxon>Ecdysozoa</taxon>
        <taxon>Arthropoda</taxon>
        <taxon>Crustacea</taxon>
        <taxon>Multicrustacea</taxon>
        <taxon>Malacostraca</taxon>
        <taxon>Eumalacostraca</taxon>
        <taxon>Eucarida</taxon>
        <taxon>Decapoda</taxon>
        <taxon>Dendrobranchiata</taxon>
        <taxon>Penaeoidea</taxon>
        <taxon>Penaeidae</taxon>
        <taxon>Penaeus</taxon>
    </lineage>
</organism>
<evidence type="ECO:0000259" key="11">
    <source>
        <dbReference type="Pfam" id="PF00060"/>
    </source>
</evidence>
<evidence type="ECO:0000256" key="4">
    <source>
        <dbReference type="ARBA" id="ARBA00022692"/>
    </source>
</evidence>
<dbReference type="Pfam" id="PF00060">
    <property type="entry name" value="Lig_chan"/>
    <property type="match status" value="1"/>
</dbReference>
<protein>
    <submittedName>
        <fullName evidence="12">Variant Ionotropic Glutamate Receptor</fullName>
    </submittedName>
</protein>
<accession>A0A3R7P500</accession>
<evidence type="ECO:0000256" key="8">
    <source>
        <dbReference type="ARBA" id="ARBA00023180"/>
    </source>
</evidence>
<evidence type="ECO:0000256" key="5">
    <source>
        <dbReference type="ARBA" id="ARBA00022989"/>
    </source>
</evidence>
<comment type="similarity">
    <text evidence="2">Belongs to the glutamate-gated ion channel (TC 1.A.10.1) family.</text>
</comment>
<evidence type="ECO:0000256" key="2">
    <source>
        <dbReference type="ARBA" id="ARBA00008685"/>
    </source>
</evidence>
<reference evidence="12 13" key="2">
    <citation type="submission" date="2019-01" db="EMBL/GenBank/DDBJ databases">
        <title>The decoding of complex shrimp genome reveals the adaptation for benthos swimmer, frequently molting mechanism and breeding impact on genome.</title>
        <authorList>
            <person name="Sun Y."/>
            <person name="Gao Y."/>
            <person name="Yu Y."/>
        </authorList>
    </citation>
    <scope>NUCLEOTIDE SEQUENCE [LARGE SCALE GENOMIC DNA]</scope>
    <source>
        <tissue evidence="12">Muscle</tissue>
    </source>
</reference>
<comment type="subcellular location">
    <subcellularLocation>
        <location evidence="1">Cell membrane</location>
        <topology evidence="1">Multi-pass membrane protein</topology>
    </subcellularLocation>
</comment>
<dbReference type="Gene3D" id="1.10.287.70">
    <property type="match status" value="1"/>
</dbReference>
<keyword evidence="4 10" id="KW-0812">Transmembrane</keyword>
<reference evidence="12 13" key="1">
    <citation type="submission" date="2018-04" db="EMBL/GenBank/DDBJ databases">
        <authorList>
            <person name="Zhang X."/>
            <person name="Yuan J."/>
            <person name="Li F."/>
            <person name="Xiang J."/>
        </authorList>
    </citation>
    <scope>NUCLEOTIDE SEQUENCE [LARGE SCALE GENOMIC DNA]</scope>
    <source>
        <tissue evidence="12">Muscle</tissue>
    </source>
</reference>
<evidence type="ECO:0000256" key="1">
    <source>
        <dbReference type="ARBA" id="ARBA00004651"/>
    </source>
</evidence>
<feature type="transmembrane region" description="Helical" evidence="10">
    <location>
        <begin position="60"/>
        <end position="80"/>
    </location>
</feature>
<dbReference type="GO" id="GO:0005886">
    <property type="term" value="C:plasma membrane"/>
    <property type="evidence" value="ECO:0007669"/>
    <property type="project" value="UniProtKB-SubCell"/>
</dbReference>
<feature type="region of interest" description="Disordered" evidence="9">
    <location>
        <begin position="1"/>
        <end position="23"/>
    </location>
</feature>
<dbReference type="GO" id="GO:0050906">
    <property type="term" value="P:detection of stimulus involved in sensory perception"/>
    <property type="evidence" value="ECO:0007669"/>
    <property type="project" value="UniProtKB-ARBA"/>
</dbReference>
<comment type="caution">
    <text evidence="12">The sequence shown here is derived from an EMBL/GenBank/DDBJ whole genome shotgun (WGS) entry which is preliminary data.</text>
</comment>
<keyword evidence="8" id="KW-0325">Glycoprotein</keyword>
<dbReference type="EMBL" id="QCYY01001756">
    <property type="protein sequence ID" value="ROT75577.1"/>
    <property type="molecule type" value="Genomic_DNA"/>
</dbReference>
<keyword evidence="6 10" id="KW-0472">Membrane</keyword>
<evidence type="ECO:0000256" key="3">
    <source>
        <dbReference type="ARBA" id="ARBA00022475"/>
    </source>
</evidence>
<dbReference type="PANTHER" id="PTHR42643">
    <property type="entry name" value="IONOTROPIC RECEPTOR 20A-RELATED"/>
    <property type="match status" value="1"/>
</dbReference>
<dbReference type="Proteomes" id="UP000283509">
    <property type="component" value="Unassembled WGS sequence"/>
</dbReference>
<sequence>MLGTCGAGTRTSPSTTSPSPSERVEDFDYSVSHYNEGFGFSIMIPPPLPRWLNLIYPFSLLVWAAVGGSLLVTAATLYALSYARQHLSPFQSFIFTVQSLMNQSIQKIPAPWPLRAFVAVWWITAYIIVISYTCNLIAVLTVPVYPKRIHTIKELADNIIKLKICMLDYGEFFPEALATSSDATLFALGSKLDLSPVVETQYYGRKAASKWCWTATTRTEMGHGDEVYFVKEQIYEANLAFFFRKNTPWKYKFDQGIRRLVEAGLVHKWYDDIMDGLRRKHSKEYSQSESAEKPLTLPISRGLSSYTPSANCCQLSSSSSNIFPRNSRPTARQSSNCSIFPDRPLEELLK</sequence>
<dbReference type="AlphaFoldDB" id="A0A3R7P500"/>
<proteinExistence type="inferred from homology"/>
<keyword evidence="5 10" id="KW-1133">Transmembrane helix</keyword>